<feature type="transmembrane region" description="Helical" evidence="1">
    <location>
        <begin position="48"/>
        <end position="65"/>
    </location>
</feature>
<feature type="domain" description="DUF2157" evidence="2">
    <location>
        <begin position="17"/>
        <end position="155"/>
    </location>
</feature>
<feature type="transmembrane region" description="Helical" evidence="1">
    <location>
        <begin position="257"/>
        <end position="276"/>
    </location>
</feature>
<feature type="transmembrane region" description="Helical" evidence="1">
    <location>
        <begin position="77"/>
        <end position="94"/>
    </location>
</feature>
<gene>
    <name evidence="3" type="ORF">WJT86_00560</name>
</gene>
<keyword evidence="1" id="KW-0812">Transmembrane</keyword>
<organism evidence="3 4">
    <name type="scientific">Hohaiivirga grylli</name>
    <dbReference type="NCBI Taxonomy" id="3133970"/>
    <lineage>
        <taxon>Bacteria</taxon>
        <taxon>Pseudomonadati</taxon>
        <taxon>Pseudomonadota</taxon>
        <taxon>Alphaproteobacteria</taxon>
        <taxon>Hyphomicrobiales</taxon>
        <taxon>Methylobacteriaceae</taxon>
        <taxon>Hohaiivirga</taxon>
    </lineage>
</organism>
<proteinExistence type="predicted"/>
<reference evidence="3 4" key="1">
    <citation type="submission" date="2024-04" db="EMBL/GenBank/DDBJ databases">
        <title>A novel species isolated from cricket.</title>
        <authorList>
            <person name="Wang H.-C."/>
        </authorList>
    </citation>
    <scope>NUCLEOTIDE SEQUENCE [LARGE SCALE GENOMIC DNA]</scope>
    <source>
        <strain evidence="3 4">WL0021</strain>
    </source>
</reference>
<feature type="transmembrane region" description="Helical" evidence="1">
    <location>
        <begin position="106"/>
        <end position="126"/>
    </location>
</feature>
<sequence length="336" mass="38162">MTPKARNAVINSELAELLRDGDITRETYLQLKELYPVEKWDWRSLGRWFLLFGAVSFAAGIALFLRDIFDFSYEKLAVLLSVTMLLFFAGAQWLKVKGNQISAEALELLSAFALIGLTFTIGIIFSNGSGDWPSLVLADFIIILPLTYLLRNKLLLILVAILFFVWFGGRTGYISGWGAYWFSMNYPLRFFMVSMPIIAMGAIHMLMEKGFMARFRGFAKIWISIGIFFMEMALWLMSIFGNYDLDSTTPDFVEPDVFGFNLLWISVNITLIVLGARLKFRMLRGYGVTFLIIHGYTLFFTHIGGHLSPLLTAMIGGILTLALAFAFEKMRKKSRV</sequence>
<dbReference type="EMBL" id="JBBYXI010000001">
    <property type="protein sequence ID" value="MEN3929547.1"/>
    <property type="molecule type" value="Genomic_DNA"/>
</dbReference>
<comment type="caution">
    <text evidence="3">The sequence shown here is derived from an EMBL/GenBank/DDBJ whole genome shotgun (WGS) entry which is preliminary data.</text>
</comment>
<keyword evidence="4" id="KW-1185">Reference proteome</keyword>
<feature type="transmembrane region" description="Helical" evidence="1">
    <location>
        <begin position="283"/>
        <end position="303"/>
    </location>
</feature>
<protein>
    <submittedName>
        <fullName evidence="3">DUF2157 domain-containing protein</fullName>
    </submittedName>
</protein>
<dbReference type="Pfam" id="PF09925">
    <property type="entry name" value="DUF2157"/>
    <property type="match status" value="1"/>
</dbReference>
<feature type="transmembrane region" description="Helical" evidence="1">
    <location>
        <begin position="155"/>
        <end position="174"/>
    </location>
</feature>
<evidence type="ECO:0000313" key="4">
    <source>
        <dbReference type="Proteomes" id="UP001418637"/>
    </source>
</evidence>
<feature type="transmembrane region" description="Helical" evidence="1">
    <location>
        <begin position="132"/>
        <end position="150"/>
    </location>
</feature>
<evidence type="ECO:0000259" key="2">
    <source>
        <dbReference type="Pfam" id="PF09925"/>
    </source>
</evidence>
<feature type="transmembrane region" description="Helical" evidence="1">
    <location>
        <begin position="218"/>
        <end position="237"/>
    </location>
</feature>
<dbReference type="InterPro" id="IPR018677">
    <property type="entry name" value="DUF2157"/>
</dbReference>
<dbReference type="RefSeq" id="WP_346335545.1">
    <property type="nucleotide sequence ID" value="NZ_JBBYXI010000001.1"/>
</dbReference>
<keyword evidence="1" id="KW-1133">Transmembrane helix</keyword>
<dbReference type="Proteomes" id="UP001418637">
    <property type="component" value="Unassembled WGS sequence"/>
</dbReference>
<keyword evidence="1" id="KW-0472">Membrane</keyword>
<accession>A0ABV0BEZ2</accession>
<feature type="transmembrane region" description="Helical" evidence="1">
    <location>
        <begin position="186"/>
        <end position="206"/>
    </location>
</feature>
<evidence type="ECO:0000313" key="3">
    <source>
        <dbReference type="EMBL" id="MEN3929547.1"/>
    </source>
</evidence>
<feature type="transmembrane region" description="Helical" evidence="1">
    <location>
        <begin position="309"/>
        <end position="327"/>
    </location>
</feature>
<name>A0ABV0BEZ2_9HYPH</name>
<evidence type="ECO:0000256" key="1">
    <source>
        <dbReference type="SAM" id="Phobius"/>
    </source>
</evidence>